<organism evidence="1 2">
    <name type="scientific">Xyrichtys novacula</name>
    <name type="common">Pearly razorfish</name>
    <name type="synonym">Hemipteronotus novacula</name>
    <dbReference type="NCBI Taxonomy" id="13765"/>
    <lineage>
        <taxon>Eukaryota</taxon>
        <taxon>Metazoa</taxon>
        <taxon>Chordata</taxon>
        <taxon>Craniata</taxon>
        <taxon>Vertebrata</taxon>
        <taxon>Euteleostomi</taxon>
        <taxon>Actinopterygii</taxon>
        <taxon>Neopterygii</taxon>
        <taxon>Teleostei</taxon>
        <taxon>Neoteleostei</taxon>
        <taxon>Acanthomorphata</taxon>
        <taxon>Eupercaria</taxon>
        <taxon>Labriformes</taxon>
        <taxon>Labridae</taxon>
        <taxon>Xyrichtys</taxon>
    </lineage>
</organism>
<name>A0AAV1GFX6_XYRNO</name>
<evidence type="ECO:0000313" key="1">
    <source>
        <dbReference type="EMBL" id="CAJ1071604.1"/>
    </source>
</evidence>
<keyword evidence="2" id="KW-1185">Reference proteome</keyword>
<gene>
    <name evidence="1" type="ORF">XNOV1_A031796</name>
</gene>
<reference evidence="1" key="1">
    <citation type="submission" date="2023-08" db="EMBL/GenBank/DDBJ databases">
        <authorList>
            <person name="Alioto T."/>
            <person name="Alioto T."/>
            <person name="Gomez Garrido J."/>
        </authorList>
    </citation>
    <scope>NUCLEOTIDE SEQUENCE</scope>
</reference>
<accession>A0AAV1GFX6</accession>
<sequence>MTDQNSDPENRKKVLLHRQNPKFSGINGLLVKFRRFNQLVLDILTAATGATNRLSSFRPPECSFRVHPSAERSRALQRMLRARGRGAPRFALQQEREAGWKLLLDHRGLALL</sequence>
<dbReference type="Proteomes" id="UP001178508">
    <property type="component" value="Chromosome 14"/>
</dbReference>
<protein>
    <submittedName>
        <fullName evidence="1">Uncharacterized protein</fullName>
    </submittedName>
</protein>
<dbReference type="AlphaFoldDB" id="A0AAV1GFX6"/>
<dbReference type="EMBL" id="OY660877">
    <property type="protein sequence ID" value="CAJ1071604.1"/>
    <property type="molecule type" value="Genomic_DNA"/>
</dbReference>
<evidence type="ECO:0000313" key="2">
    <source>
        <dbReference type="Proteomes" id="UP001178508"/>
    </source>
</evidence>
<proteinExistence type="predicted"/>